<organism evidence="6 7">
    <name type="scientific">Salipaludibacillus keqinensis</name>
    <dbReference type="NCBI Taxonomy" id="2045207"/>
    <lineage>
        <taxon>Bacteria</taxon>
        <taxon>Bacillati</taxon>
        <taxon>Bacillota</taxon>
        <taxon>Bacilli</taxon>
        <taxon>Bacillales</taxon>
        <taxon>Bacillaceae</taxon>
    </lineage>
</organism>
<reference evidence="6 7" key="1">
    <citation type="submission" date="2017-10" db="EMBL/GenBank/DDBJ databases">
        <title>Bacillus sp. nov., a halophilic bacterium isolated from a Keqin Lake.</title>
        <authorList>
            <person name="Wang H."/>
        </authorList>
    </citation>
    <scope>NUCLEOTIDE SEQUENCE [LARGE SCALE GENOMIC DNA]</scope>
    <source>
        <strain evidence="6 7">KQ-12</strain>
    </source>
</reference>
<keyword evidence="3 4" id="KW-0862">Zinc</keyword>
<dbReference type="AlphaFoldDB" id="A0A323TE92"/>
<dbReference type="NCBIfam" id="NF003339">
    <property type="entry name" value="PRK04351.1"/>
    <property type="match status" value="1"/>
</dbReference>
<gene>
    <name evidence="6" type="ORF">CR194_18225</name>
</gene>
<comment type="subcellular location">
    <subcellularLocation>
        <location evidence="4">Cytoplasm</location>
    </subcellularLocation>
</comment>
<evidence type="ECO:0000256" key="3">
    <source>
        <dbReference type="ARBA" id="ARBA00022833"/>
    </source>
</evidence>
<dbReference type="HAMAP" id="MF_00745">
    <property type="entry name" value="SprT_like"/>
    <property type="match status" value="1"/>
</dbReference>
<comment type="caution">
    <text evidence="6">The sequence shown here is derived from an EMBL/GenBank/DDBJ whole genome shotgun (WGS) entry which is preliminary data.</text>
</comment>
<dbReference type="GO" id="GO:0006950">
    <property type="term" value="P:response to stress"/>
    <property type="evidence" value="ECO:0007669"/>
    <property type="project" value="UniProtKB-ARBA"/>
</dbReference>
<feature type="domain" description="SprT-like" evidence="5">
    <location>
        <begin position="4"/>
        <end position="149"/>
    </location>
</feature>
<dbReference type="Proteomes" id="UP000248214">
    <property type="component" value="Unassembled WGS sequence"/>
</dbReference>
<dbReference type="EMBL" id="PDOD01000005">
    <property type="protein sequence ID" value="PYZ92127.1"/>
    <property type="molecule type" value="Genomic_DNA"/>
</dbReference>
<comment type="similarity">
    <text evidence="4">Belongs to the SprT family.</text>
</comment>
<dbReference type="InterPro" id="IPR023524">
    <property type="entry name" value="Uncharacterised_SprT-like"/>
</dbReference>
<dbReference type="Pfam" id="PF10263">
    <property type="entry name" value="SprT-like"/>
    <property type="match status" value="1"/>
</dbReference>
<evidence type="ECO:0000256" key="2">
    <source>
        <dbReference type="ARBA" id="ARBA00022723"/>
    </source>
</evidence>
<evidence type="ECO:0000259" key="5">
    <source>
        <dbReference type="SMART" id="SM00731"/>
    </source>
</evidence>
<feature type="binding site" evidence="4">
    <location>
        <position position="67"/>
    </location>
    <ligand>
        <name>Zn(2+)</name>
        <dbReference type="ChEBI" id="CHEBI:29105"/>
    </ligand>
</feature>
<evidence type="ECO:0000313" key="7">
    <source>
        <dbReference type="Proteomes" id="UP000248214"/>
    </source>
</evidence>
<dbReference type="InterPro" id="IPR006640">
    <property type="entry name" value="SprT-like_domain"/>
</dbReference>
<dbReference type="RefSeq" id="WP_110611732.1">
    <property type="nucleotide sequence ID" value="NZ_PDOD01000005.1"/>
</dbReference>
<dbReference type="InterPro" id="IPR035240">
    <property type="entry name" value="SprT_Zn_ribbon"/>
</dbReference>
<feature type="binding site" evidence="4">
    <location>
        <position position="71"/>
    </location>
    <ligand>
        <name>Zn(2+)</name>
        <dbReference type="ChEBI" id="CHEBI:29105"/>
    </ligand>
</feature>
<comment type="cofactor">
    <cofactor evidence="4">
        <name>Zn(2+)</name>
        <dbReference type="ChEBI" id="CHEBI:29105"/>
    </cofactor>
    <text evidence="4">Binds 1 zinc ion.</text>
</comment>
<keyword evidence="7" id="KW-1185">Reference proteome</keyword>
<dbReference type="GO" id="GO:0008270">
    <property type="term" value="F:zinc ion binding"/>
    <property type="evidence" value="ECO:0007669"/>
    <property type="project" value="UniProtKB-UniRule"/>
</dbReference>
<evidence type="ECO:0000256" key="1">
    <source>
        <dbReference type="ARBA" id="ARBA00022490"/>
    </source>
</evidence>
<name>A0A323TE92_9BACI</name>
<proteinExistence type="inferred from homology"/>
<accession>A0A323TE92</accession>
<feature type="active site" evidence="4">
    <location>
        <position position="68"/>
    </location>
</feature>
<evidence type="ECO:0000313" key="6">
    <source>
        <dbReference type="EMBL" id="PYZ92127.1"/>
    </source>
</evidence>
<dbReference type="OrthoDB" id="9799909at2"/>
<evidence type="ECO:0000256" key="4">
    <source>
        <dbReference type="HAMAP-Rule" id="MF_00745"/>
    </source>
</evidence>
<dbReference type="Pfam" id="PF17283">
    <property type="entry name" value="Zn_ribbon_SprT"/>
    <property type="match status" value="1"/>
</dbReference>
<keyword evidence="2 4" id="KW-0479">Metal-binding</keyword>
<sequence>MTNEQLQRLTEELSTKYFNKPFLHVAFFNHRLRTTGGRYALGSHHIEINPKHLDHYGEKELISIIKHELCHYHLHIEGKGYQHKDMDFKQLLKKVGGTRHCQTLPNSRNQSRVLHLYKCKSCNMKFHRKRRFNTQRYVCGKCKGRIIKVESLSLKNH</sequence>
<dbReference type="SMART" id="SM00731">
    <property type="entry name" value="SprT"/>
    <property type="match status" value="1"/>
</dbReference>
<dbReference type="GO" id="GO:0005737">
    <property type="term" value="C:cytoplasm"/>
    <property type="evidence" value="ECO:0007669"/>
    <property type="project" value="UniProtKB-SubCell"/>
</dbReference>
<protein>
    <recommendedName>
        <fullName evidence="4">Protein SprT-like</fullName>
    </recommendedName>
</protein>
<keyword evidence="1 4" id="KW-0963">Cytoplasm</keyword>